<gene>
    <name evidence="8" type="ORF">A3770_14p72600</name>
</gene>
<dbReference type="Pfam" id="PF08241">
    <property type="entry name" value="Methyltransf_11"/>
    <property type="match status" value="1"/>
</dbReference>
<dbReference type="STRING" id="1764295.A0A5B8MYP1"/>
<dbReference type="AlphaFoldDB" id="A0A5B8MYP1"/>
<keyword evidence="5" id="KW-0694">RNA-binding</keyword>
<feature type="domain" description="Fe2OG dioxygenase" evidence="7">
    <location>
        <begin position="225"/>
        <end position="325"/>
    </location>
</feature>
<dbReference type="InterPro" id="IPR005123">
    <property type="entry name" value="Oxoglu/Fe-dep_dioxygenase_dom"/>
</dbReference>
<dbReference type="GO" id="GO:0008757">
    <property type="term" value="F:S-adenosylmethionine-dependent methyltransferase activity"/>
    <property type="evidence" value="ECO:0007669"/>
    <property type="project" value="InterPro"/>
</dbReference>
<evidence type="ECO:0000256" key="6">
    <source>
        <dbReference type="SAM" id="MobiDB-lite"/>
    </source>
</evidence>
<evidence type="ECO:0000313" key="8">
    <source>
        <dbReference type="EMBL" id="QDZ24742.1"/>
    </source>
</evidence>
<dbReference type="PANTHER" id="PTHR13069:SF21">
    <property type="entry name" value="ALKYLATED DNA REPAIR PROTEIN ALKB HOMOLOG 8"/>
    <property type="match status" value="1"/>
</dbReference>
<dbReference type="GO" id="GO:0008175">
    <property type="term" value="F:tRNA methyltransferase activity"/>
    <property type="evidence" value="ECO:0007669"/>
    <property type="project" value="UniProtKB-ARBA"/>
</dbReference>
<evidence type="ECO:0000256" key="5">
    <source>
        <dbReference type="ARBA" id="ARBA00022884"/>
    </source>
</evidence>
<dbReference type="OrthoDB" id="271595at2759"/>
<dbReference type="GO" id="GO:0032259">
    <property type="term" value="P:methylation"/>
    <property type="evidence" value="ECO:0007669"/>
    <property type="project" value="UniProtKB-KW"/>
</dbReference>
<dbReference type="Proteomes" id="UP000316726">
    <property type="component" value="Chromosome 14"/>
</dbReference>
<evidence type="ECO:0000259" key="7">
    <source>
        <dbReference type="PROSITE" id="PS51471"/>
    </source>
</evidence>
<dbReference type="InterPro" id="IPR035979">
    <property type="entry name" value="RBD_domain_sf"/>
</dbReference>
<comment type="similarity">
    <text evidence="1">Belongs to the alkB family.</text>
</comment>
<dbReference type="PANTHER" id="PTHR13069">
    <property type="entry name" value="ALKYLATED DNA REPAIR PROTEIN ALKB HOMOLOG 8"/>
    <property type="match status" value="1"/>
</dbReference>
<dbReference type="CDD" id="cd02440">
    <property type="entry name" value="AdoMet_MTases"/>
    <property type="match status" value="1"/>
</dbReference>
<evidence type="ECO:0000256" key="4">
    <source>
        <dbReference type="ARBA" id="ARBA00022833"/>
    </source>
</evidence>
<dbReference type="Gene3D" id="2.60.120.590">
    <property type="entry name" value="Alpha-ketoglutarate-dependent dioxygenase AlkB-like"/>
    <property type="match status" value="1"/>
</dbReference>
<dbReference type="InterPro" id="IPR051422">
    <property type="entry name" value="AlkB_tRNA_MeTrf/Diox"/>
</dbReference>
<dbReference type="Pfam" id="PF13532">
    <property type="entry name" value="2OG-FeII_Oxy_2"/>
    <property type="match status" value="1"/>
</dbReference>
<keyword evidence="8" id="KW-0223">Dioxygenase</keyword>
<name>A0A5B8MYP1_9CHLO</name>
<dbReference type="SUPFAM" id="SSF53335">
    <property type="entry name" value="S-adenosyl-L-methionine-dependent methyltransferases"/>
    <property type="match status" value="1"/>
</dbReference>
<dbReference type="InterPro" id="IPR037151">
    <property type="entry name" value="AlkB-like_sf"/>
</dbReference>
<evidence type="ECO:0000256" key="2">
    <source>
        <dbReference type="ARBA" id="ARBA00022603"/>
    </source>
</evidence>
<protein>
    <submittedName>
        <fullName evidence="8">Putative alpha-ketoglutarate-dependent dioxygenase</fullName>
    </submittedName>
</protein>
<dbReference type="GO" id="GO:0003723">
    <property type="term" value="F:RNA binding"/>
    <property type="evidence" value="ECO:0007669"/>
    <property type="project" value="UniProtKB-KW"/>
</dbReference>
<dbReference type="GO" id="GO:0006400">
    <property type="term" value="P:tRNA modification"/>
    <property type="evidence" value="ECO:0007669"/>
    <property type="project" value="UniProtKB-ARBA"/>
</dbReference>
<feature type="region of interest" description="Disordered" evidence="6">
    <location>
        <begin position="1"/>
        <end position="30"/>
    </location>
</feature>
<evidence type="ECO:0000256" key="3">
    <source>
        <dbReference type="ARBA" id="ARBA00022679"/>
    </source>
</evidence>
<dbReference type="Gene3D" id="3.40.50.150">
    <property type="entry name" value="Vaccinia Virus protein VP39"/>
    <property type="match status" value="1"/>
</dbReference>
<dbReference type="InterPro" id="IPR029063">
    <property type="entry name" value="SAM-dependent_MTases_sf"/>
</dbReference>
<dbReference type="SUPFAM" id="SSF51197">
    <property type="entry name" value="Clavaminate synthase-like"/>
    <property type="match status" value="1"/>
</dbReference>
<keyword evidence="3" id="KW-0808">Transferase</keyword>
<dbReference type="SUPFAM" id="SSF54928">
    <property type="entry name" value="RNA-binding domain, RBD"/>
    <property type="match status" value="1"/>
</dbReference>
<evidence type="ECO:0000256" key="1">
    <source>
        <dbReference type="ARBA" id="ARBA00007879"/>
    </source>
</evidence>
<keyword evidence="4" id="KW-0862">Zinc</keyword>
<dbReference type="GO" id="GO:0051213">
    <property type="term" value="F:dioxygenase activity"/>
    <property type="evidence" value="ECO:0007669"/>
    <property type="project" value="UniProtKB-KW"/>
</dbReference>
<keyword evidence="8" id="KW-0560">Oxidoreductase</keyword>
<proteinExistence type="inferred from homology"/>
<dbReference type="InterPro" id="IPR027450">
    <property type="entry name" value="AlkB-like"/>
</dbReference>
<reference evidence="8 9" key="1">
    <citation type="submission" date="2018-07" db="EMBL/GenBank/DDBJ databases">
        <title>The complete nuclear genome of the prasinophyte Chloropicon primus (CCMP1205).</title>
        <authorList>
            <person name="Pombert J.-F."/>
            <person name="Otis C."/>
            <person name="Turmel M."/>
            <person name="Lemieux C."/>
        </authorList>
    </citation>
    <scope>NUCLEOTIDE SEQUENCE [LARGE SCALE GENOMIC DNA]</scope>
    <source>
        <strain evidence="8 9">CCMP1205</strain>
    </source>
</reference>
<keyword evidence="2" id="KW-0489">Methyltransferase</keyword>
<dbReference type="InterPro" id="IPR013216">
    <property type="entry name" value="Methyltransf_11"/>
</dbReference>
<dbReference type="EMBL" id="CP031047">
    <property type="protein sequence ID" value="QDZ24742.1"/>
    <property type="molecule type" value="Genomic_DNA"/>
</dbReference>
<dbReference type="PROSITE" id="PS51471">
    <property type="entry name" value="FE2OG_OXY"/>
    <property type="match status" value="1"/>
</dbReference>
<keyword evidence="9" id="KW-1185">Reference proteome</keyword>
<feature type="compositionally biased region" description="Basic and acidic residues" evidence="6">
    <location>
        <begin position="1"/>
        <end position="11"/>
    </location>
</feature>
<evidence type="ECO:0000313" key="9">
    <source>
        <dbReference type="Proteomes" id="UP000316726"/>
    </source>
</evidence>
<organism evidence="8 9">
    <name type="scientific">Chloropicon primus</name>
    <dbReference type="NCBI Taxonomy" id="1764295"/>
    <lineage>
        <taxon>Eukaryota</taxon>
        <taxon>Viridiplantae</taxon>
        <taxon>Chlorophyta</taxon>
        <taxon>Chloropicophyceae</taxon>
        <taxon>Chloropicales</taxon>
        <taxon>Chloropicaceae</taxon>
        <taxon>Chloropicon</taxon>
    </lineage>
</organism>
<sequence>MEEKPGEKMAAEEWQGTWRRPGKEGDGNGEEATRYLLIGNVGPSCGVSVEALRDHLATMKVEAVVPPRESGKGKRSKRSKGGKAATYVFAAFGSATDAKVAKGKLSGDGIGDVKVMVEYAVYCPPKEKPKVSEEYVRLRAEDLGIDGLYLLKDFVSEEEERGLLSGLDESGEWKCLARRRVKHFGFEFDYSIRGVHPNKEIVAFPPCIEPITDRIAGVKEITNERFDQLTVNEYPMGVGLSPHVDTHSAFAGDILSLSLGSSAVMEFRKGEDHRRLFVPRRSLLAMTGESRLAWQHYIPHRKTDKVGAKVVKRTMRTSITFRTVRKQGGCSCPFPEQCDSQGAALPPTRMLEKSQQQQQAEAESMLEKARKFPEMEKDHVHGVYDCIAGHFSSTRFAIWPEVKRFLDGMPEHSLVGDIGCGNGKYFGAAKHCRVVGGDLSFELVQLCKNRGHEVVQLDVVRPPYRQNLFDGVISIAVLHHMSTFERRLAAMTSIVNLLRPGGLALVTVWAMEQEEVKKMKKWKKLSHGDSREGASVPVLGKDYLVPWSVPFHRPEAGEVAKQSGKVDEQKGLVVFERFYHVFERGELEYLVNYIPNVTVMRCVYDRSNWCITVRRDT</sequence>
<accession>A0A5B8MYP1</accession>